<protein>
    <submittedName>
        <fullName evidence="1">Uncharacterized protein</fullName>
    </submittedName>
</protein>
<organism evidence="1 2">
    <name type="scientific">Candidatus Blackburnbacteria bacterium RIFCSPLOWO2_01_FULL_40_20</name>
    <dbReference type="NCBI Taxonomy" id="1797519"/>
    <lineage>
        <taxon>Bacteria</taxon>
        <taxon>Candidatus Blackburniibacteriota</taxon>
    </lineage>
</organism>
<accession>A0A1G1VBR5</accession>
<gene>
    <name evidence="1" type="ORF">A3A77_02880</name>
</gene>
<dbReference type="EMBL" id="MHCC01000024">
    <property type="protein sequence ID" value="OGY12796.1"/>
    <property type="molecule type" value="Genomic_DNA"/>
</dbReference>
<sequence>MNQAHPTIIMRALDFHWRPSERKKELVHINQCAGCSSYLDANPGVKVDVESMIQELGFKFAAEDTI</sequence>
<evidence type="ECO:0000313" key="1">
    <source>
        <dbReference type="EMBL" id="OGY12796.1"/>
    </source>
</evidence>
<dbReference type="AlphaFoldDB" id="A0A1G1VBR5"/>
<dbReference type="Proteomes" id="UP000178659">
    <property type="component" value="Unassembled WGS sequence"/>
</dbReference>
<reference evidence="1 2" key="1">
    <citation type="journal article" date="2016" name="Nat. Commun.">
        <title>Thousands of microbial genomes shed light on interconnected biogeochemical processes in an aquifer system.</title>
        <authorList>
            <person name="Anantharaman K."/>
            <person name="Brown C.T."/>
            <person name="Hug L.A."/>
            <person name="Sharon I."/>
            <person name="Castelle C.J."/>
            <person name="Probst A.J."/>
            <person name="Thomas B.C."/>
            <person name="Singh A."/>
            <person name="Wilkins M.J."/>
            <person name="Karaoz U."/>
            <person name="Brodie E.L."/>
            <person name="Williams K.H."/>
            <person name="Hubbard S.S."/>
            <person name="Banfield J.F."/>
        </authorList>
    </citation>
    <scope>NUCLEOTIDE SEQUENCE [LARGE SCALE GENOMIC DNA]</scope>
</reference>
<proteinExistence type="predicted"/>
<evidence type="ECO:0000313" key="2">
    <source>
        <dbReference type="Proteomes" id="UP000178659"/>
    </source>
</evidence>
<comment type="caution">
    <text evidence="1">The sequence shown here is derived from an EMBL/GenBank/DDBJ whole genome shotgun (WGS) entry which is preliminary data.</text>
</comment>
<name>A0A1G1VBR5_9BACT</name>